<keyword evidence="2" id="KW-1185">Reference proteome</keyword>
<organism evidence="1 2">
    <name type="scientific">Ambispora leptoticha</name>
    <dbReference type="NCBI Taxonomy" id="144679"/>
    <lineage>
        <taxon>Eukaryota</taxon>
        <taxon>Fungi</taxon>
        <taxon>Fungi incertae sedis</taxon>
        <taxon>Mucoromycota</taxon>
        <taxon>Glomeromycotina</taxon>
        <taxon>Glomeromycetes</taxon>
        <taxon>Archaeosporales</taxon>
        <taxon>Ambisporaceae</taxon>
        <taxon>Ambispora</taxon>
    </lineage>
</organism>
<comment type="caution">
    <text evidence="1">The sequence shown here is derived from an EMBL/GenBank/DDBJ whole genome shotgun (WGS) entry which is preliminary data.</text>
</comment>
<protein>
    <submittedName>
        <fullName evidence="1">10593_t:CDS:1</fullName>
    </submittedName>
</protein>
<accession>A0A9N9J6M0</accession>
<sequence>VLFAVLYYYGNGIPVFLLTDVLPAMMDYPIHKHAVKPIDNSLCNNDARTMGIFQ</sequence>
<feature type="non-terminal residue" evidence="1">
    <location>
        <position position="54"/>
    </location>
</feature>
<dbReference type="EMBL" id="CAJVPS010050179">
    <property type="protein sequence ID" value="CAG8767485.1"/>
    <property type="molecule type" value="Genomic_DNA"/>
</dbReference>
<dbReference type="AlphaFoldDB" id="A0A9N9J6M0"/>
<proteinExistence type="predicted"/>
<reference evidence="1" key="1">
    <citation type="submission" date="2021-06" db="EMBL/GenBank/DDBJ databases">
        <authorList>
            <person name="Kallberg Y."/>
            <person name="Tangrot J."/>
            <person name="Rosling A."/>
        </authorList>
    </citation>
    <scope>NUCLEOTIDE SEQUENCE</scope>
    <source>
        <strain evidence="1">FL130A</strain>
    </source>
</reference>
<evidence type="ECO:0000313" key="2">
    <source>
        <dbReference type="Proteomes" id="UP000789508"/>
    </source>
</evidence>
<feature type="non-terminal residue" evidence="1">
    <location>
        <position position="1"/>
    </location>
</feature>
<evidence type="ECO:0000313" key="1">
    <source>
        <dbReference type="EMBL" id="CAG8767485.1"/>
    </source>
</evidence>
<name>A0A9N9J6M0_9GLOM</name>
<gene>
    <name evidence="1" type="ORF">ALEPTO_LOCUS13955</name>
</gene>
<dbReference type="Proteomes" id="UP000789508">
    <property type="component" value="Unassembled WGS sequence"/>
</dbReference>